<evidence type="ECO:0000256" key="2">
    <source>
        <dbReference type="SAM" id="Phobius"/>
    </source>
</evidence>
<organism evidence="4 5">
    <name type="scientific">Actinacidiphila oryziradicis</name>
    <dbReference type="NCBI Taxonomy" id="2571141"/>
    <lineage>
        <taxon>Bacteria</taxon>
        <taxon>Bacillati</taxon>
        <taxon>Actinomycetota</taxon>
        <taxon>Actinomycetes</taxon>
        <taxon>Kitasatosporales</taxon>
        <taxon>Streptomycetaceae</taxon>
        <taxon>Actinacidiphila</taxon>
    </lineage>
</organism>
<dbReference type="InterPro" id="IPR002372">
    <property type="entry name" value="PQQ_rpt_dom"/>
</dbReference>
<keyword evidence="2" id="KW-0812">Transmembrane</keyword>
<comment type="caution">
    <text evidence="4">The sequence shown here is derived from an EMBL/GenBank/DDBJ whole genome shotgun (WGS) entry which is preliminary data.</text>
</comment>
<keyword evidence="2" id="KW-0472">Membrane</keyword>
<keyword evidence="5" id="KW-1185">Reference proteome</keyword>
<evidence type="ECO:0000256" key="1">
    <source>
        <dbReference type="SAM" id="MobiDB-lite"/>
    </source>
</evidence>
<dbReference type="Proteomes" id="UP000305778">
    <property type="component" value="Unassembled WGS sequence"/>
</dbReference>
<accession>A0A4U0RGM6</accession>
<dbReference type="PANTHER" id="PTHR34512">
    <property type="entry name" value="CELL SURFACE PROTEIN"/>
    <property type="match status" value="1"/>
</dbReference>
<keyword evidence="2" id="KW-1133">Transmembrane helix</keyword>
<evidence type="ECO:0000313" key="5">
    <source>
        <dbReference type="Proteomes" id="UP000305778"/>
    </source>
</evidence>
<dbReference type="Gene3D" id="2.40.128.630">
    <property type="match status" value="1"/>
</dbReference>
<dbReference type="EMBL" id="SUMC01000205">
    <property type="protein sequence ID" value="TJZ94703.1"/>
    <property type="molecule type" value="Genomic_DNA"/>
</dbReference>
<dbReference type="SUPFAM" id="SSF50998">
    <property type="entry name" value="Quinoprotein alcohol dehydrogenase-like"/>
    <property type="match status" value="1"/>
</dbReference>
<dbReference type="Pfam" id="PF13360">
    <property type="entry name" value="PQQ_2"/>
    <property type="match status" value="1"/>
</dbReference>
<dbReference type="PANTHER" id="PTHR34512:SF30">
    <property type="entry name" value="OUTER MEMBRANE PROTEIN ASSEMBLY FACTOR BAMB"/>
    <property type="match status" value="1"/>
</dbReference>
<sequence>MAREGGRAAATRTTERSGSTGMTTQPSPEQGALQEDADWAFRSRGPVNAKPGREPRPESPAAPPPGATAVLGPGTALIPVPLPGPASAQPLPQRGRGRRAGRIALALAVLAAAGGAAAVVLKKADGAPLAPKQLAQVWQVPAPAADDELIGSWLTGTRLIRASTRGGVSAYNLADGREVWRTWRTTPTAKEGTVPCAMSPTLAAHGIGMVAFGRDGNSCTSLAGIDTATGKILWTTPLVNSGHPTAMAAQTYVQGDVATIVSENFLGGLNVRTGRRIWGFKARGSYCNAYDWGADGIVLVDDYCADSSNKFTLTAYDGKSGKVRWTQSQSAHTDVAHIFSGSPLIASLHTAVEDSVRVFAPSGRSRKLAVGNTEVAPGNDSAADHSARLVGNILLTPAQTAAGSEIDGYDTATGAKLWSYRSAALATTAAGADQVYALSTSGRQQLLQLDPRTGHATPLARLPVGTGHGNFTAGTVYVTPDGGVLELNALGTAGGVRLYR</sequence>
<dbReference type="AlphaFoldDB" id="A0A4U0RGM6"/>
<reference evidence="4 5" key="1">
    <citation type="submission" date="2019-04" db="EMBL/GenBank/DDBJ databases">
        <title>Streptomyces oryziradicis sp. nov., a novel actinomycete isolated from rhizosphere soil of rice (Oryza sativa L.).</title>
        <authorList>
            <person name="Li C."/>
        </authorList>
    </citation>
    <scope>NUCLEOTIDE SEQUENCE [LARGE SCALE GENOMIC DNA]</scope>
    <source>
        <strain evidence="4 5">NEAU-C40</strain>
    </source>
</reference>
<dbReference type="Gene3D" id="2.130.10.10">
    <property type="entry name" value="YVTN repeat-like/Quinoprotein amine dehydrogenase"/>
    <property type="match status" value="1"/>
</dbReference>
<feature type="transmembrane region" description="Helical" evidence="2">
    <location>
        <begin position="103"/>
        <end position="121"/>
    </location>
</feature>
<gene>
    <name evidence="4" type="ORF">FCI23_53145</name>
</gene>
<protein>
    <recommendedName>
        <fullName evidence="3">Pyrrolo-quinoline quinone repeat domain-containing protein</fullName>
    </recommendedName>
</protein>
<dbReference type="SMART" id="SM00564">
    <property type="entry name" value="PQQ"/>
    <property type="match status" value="4"/>
</dbReference>
<feature type="region of interest" description="Disordered" evidence="1">
    <location>
        <begin position="1"/>
        <end position="95"/>
    </location>
</feature>
<dbReference type="InterPro" id="IPR015943">
    <property type="entry name" value="WD40/YVTN_repeat-like_dom_sf"/>
</dbReference>
<feature type="compositionally biased region" description="Low complexity" evidence="1">
    <location>
        <begin position="67"/>
        <end position="77"/>
    </location>
</feature>
<proteinExistence type="predicted"/>
<feature type="compositionally biased region" description="Low complexity" evidence="1">
    <location>
        <begin position="7"/>
        <end position="24"/>
    </location>
</feature>
<feature type="domain" description="Pyrrolo-quinoline quinone repeat" evidence="3">
    <location>
        <begin position="165"/>
        <end position="378"/>
    </location>
</feature>
<dbReference type="OrthoDB" id="3944519at2"/>
<evidence type="ECO:0000313" key="4">
    <source>
        <dbReference type="EMBL" id="TJZ94703.1"/>
    </source>
</evidence>
<dbReference type="InterPro" id="IPR011047">
    <property type="entry name" value="Quinoprotein_ADH-like_sf"/>
</dbReference>
<evidence type="ECO:0000259" key="3">
    <source>
        <dbReference type="Pfam" id="PF13360"/>
    </source>
</evidence>
<dbReference type="InterPro" id="IPR018391">
    <property type="entry name" value="PQQ_b-propeller_rpt"/>
</dbReference>
<name>A0A4U0RGM6_9ACTN</name>